<comment type="caution">
    <text evidence="3">The sequence shown here is derived from an EMBL/GenBank/DDBJ whole genome shotgun (WGS) entry which is preliminary data.</text>
</comment>
<reference evidence="4 5" key="1">
    <citation type="submission" date="2019-05" db="EMBL/GenBank/DDBJ databases">
        <title>Emergence of the Ug99 lineage of the wheat stem rust pathogen through somatic hybridization.</title>
        <authorList>
            <person name="Li F."/>
            <person name="Upadhyaya N.M."/>
            <person name="Sperschneider J."/>
            <person name="Matny O."/>
            <person name="Nguyen-Phuc H."/>
            <person name="Mago R."/>
            <person name="Raley C."/>
            <person name="Miller M.E."/>
            <person name="Silverstein K.A.T."/>
            <person name="Henningsen E."/>
            <person name="Hirsch C.D."/>
            <person name="Visser B."/>
            <person name="Pretorius Z.A."/>
            <person name="Steffenson B.J."/>
            <person name="Schwessinger B."/>
            <person name="Dodds P.N."/>
            <person name="Figueroa M."/>
        </authorList>
    </citation>
    <scope>NUCLEOTIDE SEQUENCE [LARGE SCALE GENOMIC DNA]</scope>
    <source>
        <strain evidence="2">21-0</strain>
        <strain evidence="3 5">Ug99</strain>
    </source>
</reference>
<organism evidence="3 5">
    <name type="scientific">Puccinia graminis f. sp. tritici</name>
    <dbReference type="NCBI Taxonomy" id="56615"/>
    <lineage>
        <taxon>Eukaryota</taxon>
        <taxon>Fungi</taxon>
        <taxon>Dikarya</taxon>
        <taxon>Basidiomycota</taxon>
        <taxon>Pucciniomycotina</taxon>
        <taxon>Pucciniomycetes</taxon>
        <taxon>Pucciniales</taxon>
        <taxon>Pucciniaceae</taxon>
        <taxon>Puccinia</taxon>
    </lineage>
</organism>
<protein>
    <submittedName>
        <fullName evidence="3">Uncharacterized protein</fullName>
    </submittedName>
</protein>
<evidence type="ECO:0000313" key="5">
    <source>
        <dbReference type="Proteomes" id="UP000325313"/>
    </source>
</evidence>
<dbReference type="OrthoDB" id="2504488at2759"/>
<dbReference type="EMBL" id="VDEP01000305">
    <property type="protein sequence ID" value="KAA1109201.1"/>
    <property type="molecule type" value="Genomic_DNA"/>
</dbReference>
<dbReference type="EMBL" id="VSWC01000040">
    <property type="protein sequence ID" value="KAA1106149.1"/>
    <property type="molecule type" value="Genomic_DNA"/>
</dbReference>
<feature type="compositionally biased region" description="Acidic residues" evidence="1">
    <location>
        <begin position="281"/>
        <end position="291"/>
    </location>
</feature>
<evidence type="ECO:0000313" key="4">
    <source>
        <dbReference type="Proteomes" id="UP000324748"/>
    </source>
</evidence>
<dbReference type="Proteomes" id="UP000324748">
    <property type="component" value="Unassembled WGS sequence"/>
</dbReference>
<accession>A0A5B0Q7S6</accession>
<gene>
    <name evidence="2" type="ORF">PGT21_029765</name>
    <name evidence="3" type="ORF">PGTUg99_015857</name>
</gene>
<evidence type="ECO:0000313" key="2">
    <source>
        <dbReference type="EMBL" id="KAA1106149.1"/>
    </source>
</evidence>
<dbReference type="AlphaFoldDB" id="A0A5B0Q7S6"/>
<feature type="region of interest" description="Disordered" evidence="1">
    <location>
        <begin position="1"/>
        <end position="349"/>
    </location>
</feature>
<proteinExistence type="predicted"/>
<feature type="region of interest" description="Disordered" evidence="1">
    <location>
        <begin position="431"/>
        <end position="450"/>
    </location>
</feature>
<feature type="compositionally biased region" description="Basic and acidic residues" evidence="1">
    <location>
        <begin position="200"/>
        <end position="225"/>
    </location>
</feature>
<sequence length="502" mass="55445">MDEDSLVVDFFMKKPTTRKQSSASPTVTNRTNRTTATPINNRTPTTPRIWADSIPRRPKEQAHSSKQPRQPGHLKPHPYSTSTTPRSPICSSTTLGADTHSPTRSISPTSPPPLPPPLEFSSPIRSCTSTGLSTTVSPSIKPSSTRKFKPKSIPPSTRKSVRPPPSPCVQFEPSSRVLVPDSTDSPPRDLPSPPPDDIDETHYSDPESLPPERDFDDFYKTRDPVPQKLFNSSPSPPEPKSCHVNSSAKSKGKAREIDPCQDLNDETDEEERRDRLLADLGFEEEREEEMQPTEHESCEPFSSSPIEIIRPARKQDHHEKMPSKELTTTKQSVDKWKPSIAGSSAQKTGGIELSEWEDELTIQQIESGSSFPQQEHEPSLLLASQEDQIKHIGLVIDDSEEEDGSSSSGIAPLMDSWPASKRCVFLKMAGLSSEDGPNDEGSQAQATEDWDRLLGKAGKRNGATGAAKKVVKKAWYNRSVFRAKKRGSKSFKGVGKSARRVK</sequence>
<feature type="compositionally biased region" description="Basic and acidic residues" evidence="1">
    <location>
        <begin position="313"/>
        <end position="323"/>
    </location>
</feature>
<evidence type="ECO:0000313" key="3">
    <source>
        <dbReference type="EMBL" id="KAA1109201.1"/>
    </source>
</evidence>
<feature type="compositionally biased region" description="Low complexity" evidence="1">
    <location>
        <begin position="25"/>
        <end position="48"/>
    </location>
</feature>
<feature type="compositionally biased region" description="Pro residues" evidence="1">
    <location>
        <begin position="109"/>
        <end position="118"/>
    </location>
</feature>
<dbReference type="Proteomes" id="UP000325313">
    <property type="component" value="Unassembled WGS sequence"/>
</dbReference>
<keyword evidence="4" id="KW-1185">Reference proteome</keyword>
<name>A0A5B0Q7S6_PUCGR</name>
<feature type="compositionally biased region" description="Basic and acidic residues" evidence="1">
    <location>
        <begin position="54"/>
        <end position="63"/>
    </location>
</feature>
<evidence type="ECO:0000256" key="1">
    <source>
        <dbReference type="SAM" id="MobiDB-lite"/>
    </source>
</evidence>
<feature type="compositionally biased region" description="Polar residues" evidence="1">
    <location>
        <begin position="79"/>
        <end position="96"/>
    </location>
</feature>
<feature type="compositionally biased region" description="Polar residues" evidence="1">
    <location>
        <begin position="125"/>
        <end position="143"/>
    </location>
</feature>